<dbReference type="EMBL" id="CAJOBA010008466">
    <property type="protein sequence ID" value="CAF3829289.1"/>
    <property type="molecule type" value="Genomic_DNA"/>
</dbReference>
<organism evidence="7 9">
    <name type="scientific">Didymodactylos carnosus</name>
    <dbReference type="NCBI Taxonomy" id="1234261"/>
    <lineage>
        <taxon>Eukaryota</taxon>
        <taxon>Metazoa</taxon>
        <taxon>Spiralia</taxon>
        <taxon>Gnathifera</taxon>
        <taxon>Rotifera</taxon>
        <taxon>Eurotatoria</taxon>
        <taxon>Bdelloidea</taxon>
        <taxon>Philodinida</taxon>
        <taxon>Philodinidae</taxon>
        <taxon>Didymodactylos</taxon>
    </lineage>
</organism>
<dbReference type="GO" id="GO:0005634">
    <property type="term" value="C:nucleus"/>
    <property type="evidence" value="ECO:0007669"/>
    <property type="project" value="UniProtKB-SubCell"/>
</dbReference>
<accession>A0A8S2E4N5</accession>
<dbReference type="Proteomes" id="UP000682733">
    <property type="component" value="Unassembled WGS sequence"/>
</dbReference>
<reference evidence="7" key="1">
    <citation type="submission" date="2021-02" db="EMBL/GenBank/DDBJ databases">
        <authorList>
            <person name="Nowell W R."/>
        </authorList>
    </citation>
    <scope>NUCLEOTIDE SEQUENCE</scope>
</reference>
<keyword evidence="5" id="KW-0539">Nucleus</keyword>
<keyword evidence="2" id="KW-0479">Metal-binding</keyword>
<dbReference type="PANTHER" id="PTHR46481">
    <property type="entry name" value="ZINC FINGER BED DOMAIN-CONTAINING PROTEIN 4"/>
    <property type="match status" value="1"/>
</dbReference>
<dbReference type="Proteomes" id="UP000677228">
    <property type="component" value="Unassembled WGS sequence"/>
</dbReference>
<dbReference type="InterPro" id="IPR012337">
    <property type="entry name" value="RNaseH-like_sf"/>
</dbReference>
<feature type="domain" description="HAT C-terminal dimerisation" evidence="6">
    <location>
        <begin position="135"/>
        <end position="205"/>
    </location>
</feature>
<evidence type="ECO:0000256" key="4">
    <source>
        <dbReference type="ARBA" id="ARBA00022833"/>
    </source>
</evidence>
<dbReference type="SUPFAM" id="SSF53098">
    <property type="entry name" value="Ribonuclease H-like"/>
    <property type="match status" value="1"/>
</dbReference>
<evidence type="ECO:0000313" key="8">
    <source>
        <dbReference type="EMBL" id="CAF3829289.1"/>
    </source>
</evidence>
<dbReference type="InterPro" id="IPR052035">
    <property type="entry name" value="ZnF_BED_domain_contain"/>
</dbReference>
<keyword evidence="3" id="KW-0863">Zinc-finger</keyword>
<evidence type="ECO:0000256" key="3">
    <source>
        <dbReference type="ARBA" id="ARBA00022771"/>
    </source>
</evidence>
<comment type="subcellular location">
    <subcellularLocation>
        <location evidence="1">Nucleus</location>
    </subcellularLocation>
</comment>
<evidence type="ECO:0000256" key="5">
    <source>
        <dbReference type="ARBA" id="ARBA00023242"/>
    </source>
</evidence>
<dbReference type="GO" id="GO:0046983">
    <property type="term" value="F:protein dimerization activity"/>
    <property type="evidence" value="ECO:0007669"/>
    <property type="project" value="InterPro"/>
</dbReference>
<gene>
    <name evidence="7" type="ORF">OVA965_LOCUS17562</name>
    <name evidence="8" type="ORF">TMI583_LOCUS17573</name>
</gene>
<protein>
    <recommendedName>
        <fullName evidence="6">HAT C-terminal dimerisation domain-containing protein</fullName>
    </recommendedName>
</protein>
<comment type="caution">
    <text evidence="7">The sequence shown here is derived from an EMBL/GenBank/DDBJ whole genome shotgun (WGS) entry which is preliminary data.</text>
</comment>
<dbReference type="Pfam" id="PF05699">
    <property type="entry name" value="Dimer_Tnp_hAT"/>
    <property type="match status" value="1"/>
</dbReference>
<evidence type="ECO:0000256" key="1">
    <source>
        <dbReference type="ARBA" id="ARBA00004123"/>
    </source>
</evidence>
<dbReference type="InterPro" id="IPR008906">
    <property type="entry name" value="HATC_C_dom"/>
</dbReference>
<dbReference type="AlphaFoldDB" id="A0A8S2E4N5"/>
<keyword evidence="4" id="KW-0862">Zinc</keyword>
<sequence>MITSFINSHCGIKYFKQKCLTIIDNKLDLTNIHYAAAILDPTIRQLKGCTAGEQARRRKFLKRRLDKMTNQQLASLIISDVDDEQNSDDEYYLNRYSDQHSCGRKNKKDELSKYLKYDHPDVDKNIYTKPISLNNKKIKVCDPLLFWKEISKTFPLLAKVAEQILAIPPTSGSVERSFCGVDLTITELRTNINPDTFNDCVFLRSVKKQMKN</sequence>
<dbReference type="EMBL" id="CAJNOK010008451">
    <property type="protein sequence ID" value="CAF1063995.1"/>
    <property type="molecule type" value="Genomic_DNA"/>
</dbReference>
<dbReference type="GO" id="GO:0008270">
    <property type="term" value="F:zinc ion binding"/>
    <property type="evidence" value="ECO:0007669"/>
    <property type="project" value="UniProtKB-KW"/>
</dbReference>
<evidence type="ECO:0000313" key="7">
    <source>
        <dbReference type="EMBL" id="CAF1063995.1"/>
    </source>
</evidence>
<proteinExistence type="predicted"/>
<evidence type="ECO:0000256" key="2">
    <source>
        <dbReference type="ARBA" id="ARBA00022723"/>
    </source>
</evidence>
<name>A0A8S2E4N5_9BILA</name>
<dbReference type="PANTHER" id="PTHR46481:SF10">
    <property type="entry name" value="ZINC FINGER BED DOMAIN-CONTAINING PROTEIN 39"/>
    <property type="match status" value="1"/>
</dbReference>
<evidence type="ECO:0000313" key="9">
    <source>
        <dbReference type="Proteomes" id="UP000677228"/>
    </source>
</evidence>
<evidence type="ECO:0000259" key="6">
    <source>
        <dbReference type="Pfam" id="PF05699"/>
    </source>
</evidence>